<dbReference type="InterPro" id="IPR011989">
    <property type="entry name" value="ARM-like"/>
</dbReference>
<evidence type="ECO:0000256" key="1">
    <source>
        <dbReference type="SAM" id="MobiDB-lite"/>
    </source>
</evidence>
<dbReference type="InterPro" id="IPR010982">
    <property type="entry name" value="Lambda_DNA-bd_dom_sf"/>
</dbReference>
<evidence type="ECO:0000313" key="4">
    <source>
        <dbReference type="Proteomes" id="UP001596180"/>
    </source>
</evidence>
<dbReference type="SMART" id="SM00530">
    <property type="entry name" value="HTH_XRE"/>
    <property type="match status" value="1"/>
</dbReference>
<protein>
    <submittedName>
        <fullName evidence="3">Scr1 family TA system antitoxin-like transcriptional regulator</fullName>
    </submittedName>
</protein>
<dbReference type="Gene3D" id="1.10.260.40">
    <property type="entry name" value="lambda repressor-like DNA-binding domains"/>
    <property type="match status" value="1"/>
</dbReference>
<feature type="compositionally biased region" description="Acidic residues" evidence="1">
    <location>
        <begin position="12"/>
        <end position="23"/>
    </location>
</feature>
<dbReference type="RefSeq" id="WP_381361803.1">
    <property type="nucleotide sequence ID" value="NZ_JBHSOA010000024.1"/>
</dbReference>
<gene>
    <name evidence="3" type="ORF">ACFPZI_11585</name>
</gene>
<dbReference type="PROSITE" id="PS50943">
    <property type="entry name" value="HTH_CROC1"/>
    <property type="match status" value="1"/>
</dbReference>
<dbReference type="CDD" id="cd00093">
    <property type="entry name" value="HTH_XRE"/>
    <property type="match status" value="1"/>
</dbReference>
<proteinExistence type="predicted"/>
<dbReference type="SUPFAM" id="SSF47413">
    <property type="entry name" value="lambda repressor-like DNA-binding domains"/>
    <property type="match status" value="1"/>
</dbReference>
<sequence>MSELKGRAAEEFGTEEGERDEGADSGILRVLGRQLKRFRVRAGLERHEFGSTTGYSASTIAAYEQGRRIPPPKSIDQADELLDAGGVLQEMKEEVARAQYPAFFRDAARLEAEAVELHGYANQAVPGLLQTEEYARAVFGMMRPPLDEDAIAQRVAARLARQEVYGRSPQPLMSFVIDESVLRRPIGGRDVLRGQLEQILLAGRKPTVEIQVMPLDSEENAGMAGPFTLIETAEGRRIAYVEVQNVSHVHPERRPVKGLEEVYQRLAADPVPGVRADLAGNPAIDAALMHTLADDRGHDVRRRLAGNPKVPLDVLVHLADDARIGATLLPRIAAASPGEVRQLAQSPDPAVRMLVGQRRDLPPEIRDALADDPDAKAAKSVAPHPGLTEARLRAMVDRHGVRFLAKVATNPDASPALLEYLTRHEPPAQKAFREIARHRNATVRVLLVCLADRQARPIAAGHPALPPPVVVDLLTDADRQVVEAAAANPALPLAVLSDLVLRL</sequence>
<dbReference type="Pfam" id="PF19054">
    <property type="entry name" value="DUF5753"/>
    <property type="match status" value="1"/>
</dbReference>
<dbReference type="Gene3D" id="1.25.10.10">
    <property type="entry name" value="Leucine-rich Repeat Variant"/>
    <property type="match status" value="2"/>
</dbReference>
<evidence type="ECO:0000313" key="3">
    <source>
        <dbReference type="EMBL" id="MFC5852441.1"/>
    </source>
</evidence>
<feature type="compositionally biased region" description="Basic and acidic residues" evidence="1">
    <location>
        <begin position="1"/>
        <end position="10"/>
    </location>
</feature>
<evidence type="ECO:0000259" key="2">
    <source>
        <dbReference type="PROSITE" id="PS50943"/>
    </source>
</evidence>
<dbReference type="InterPro" id="IPR043917">
    <property type="entry name" value="DUF5753"/>
</dbReference>
<feature type="region of interest" description="Disordered" evidence="1">
    <location>
        <begin position="1"/>
        <end position="25"/>
    </location>
</feature>
<dbReference type="Proteomes" id="UP001596180">
    <property type="component" value="Unassembled WGS sequence"/>
</dbReference>
<organism evidence="3 4">
    <name type="scientific">Streptomyces chlorus</name>
    <dbReference type="NCBI Taxonomy" id="887452"/>
    <lineage>
        <taxon>Bacteria</taxon>
        <taxon>Bacillati</taxon>
        <taxon>Actinomycetota</taxon>
        <taxon>Actinomycetes</taxon>
        <taxon>Kitasatosporales</taxon>
        <taxon>Streptomycetaceae</taxon>
        <taxon>Streptomyces</taxon>
    </lineage>
</organism>
<feature type="domain" description="HTH cro/C1-type" evidence="2">
    <location>
        <begin position="35"/>
        <end position="75"/>
    </location>
</feature>
<name>A0ABW1DX30_9ACTN</name>
<accession>A0ABW1DX30</accession>
<keyword evidence="4" id="KW-1185">Reference proteome</keyword>
<dbReference type="Pfam" id="PF13560">
    <property type="entry name" value="HTH_31"/>
    <property type="match status" value="1"/>
</dbReference>
<comment type="caution">
    <text evidence="3">The sequence shown here is derived from an EMBL/GenBank/DDBJ whole genome shotgun (WGS) entry which is preliminary data.</text>
</comment>
<reference evidence="4" key="1">
    <citation type="journal article" date="2019" name="Int. J. Syst. Evol. Microbiol.">
        <title>The Global Catalogue of Microorganisms (GCM) 10K type strain sequencing project: providing services to taxonomists for standard genome sequencing and annotation.</title>
        <authorList>
            <consortium name="The Broad Institute Genomics Platform"/>
            <consortium name="The Broad Institute Genome Sequencing Center for Infectious Disease"/>
            <person name="Wu L."/>
            <person name="Ma J."/>
        </authorList>
    </citation>
    <scope>NUCLEOTIDE SEQUENCE [LARGE SCALE GENOMIC DNA]</scope>
    <source>
        <strain evidence="4">JCM 10411</strain>
    </source>
</reference>
<dbReference type="EMBL" id="JBHSOA010000024">
    <property type="protein sequence ID" value="MFC5852441.1"/>
    <property type="molecule type" value="Genomic_DNA"/>
</dbReference>
<dbReference type="InterPro" id="IPR001387">
    <property type="entry name" value="Cro/C1-type_HTH"/>
</dbReference>